<feature type="region of interest" description="Disordered" evidence="1">
    <location>
        <begin position="161"/>
        <end position="199"/>
    </location>
</feature>
<feature type="region of interest" description="Disordered" evidence="1">
    <location>
        <begin position="1"/>
        <end position="126"/>
    </location>
</feature>
<feature type="compositionally biased region" description="Basic and acidic residues" evidence="1">
    <location>
        <begin position="1"/>
        <end position="10"/>
    </location>
</feature>
<sequence>MGKALTERLRQRAAQRGKRRSRSSASVVDLQDDDSDYSPKTPLVEKTGVSTMIVEDARENLTEELPAPQADIPPVRRSGRARIATSKAVANTAAGEPSPQALPRPKPRGKKVAEVDGQRDDQADEVSDRFILNRNISPALPATRDVGRGLVDSVQERGSLCPSHAAHDCSSHSSTSPAAIPENPADSSVIEDDDTAPGAFDWVMTSSQLQREQERIAQDPAYRAALVARFERTKAAEAAAAAQPAPAAQPPSSARSSPSAQPQPATRPARARAQPQRRTREPVDDEDGEDWTEELNAVPEQEDDCKGYDN</sequence>
<feature type="compositionally biased region" description="Low complexity" evidence="1">
    <location>
        <begin position="171"/>
        <end position="181"/>
    </location>
</feature>
<feature type="region of interest" description="Disordered" evidence="1">
    <location>
        <begin position="233"/>
        <end position="310"/>
    </location>
</feature>
<evidence type="ECO:0000313" key="3">
    <source>
        <dbReference type="Proteomes" id="UP000076722"/>
    </source>
</evidence>
<organism evidence="2 3">
    <name type="scientific">Sistotremastrum niveocremeum HHB9708</name>
    <dbReference type="NCBI Taxonomy" id="1314777"/>
    <lineage>
        <taxon>Eukaryota</taxon>
        <taxon>Fungi</taxon>
        <taxon>Dikarya</taxon>
        <taxon>Basidiomycota</taxon>
        <taxon>Agaricomycotina</taxon>
        <taxon>Agaricomycetes</taxon>
        <taxon>Sistotremastrales</taxon>
        <taxon>Sistotremastraceae</taxon>
        <taxon>Sertulicium</taxon>
        <taxon>Sertulicium niveocremeum</taxon>
    </lineage>
</organism>
<feature type="compositionally biased region" description="Acidic residues" evidence="1">
    <location>
        <begin position="283"/>
        <end position="293"/>
    </location>
</feature>
<reference evidence="2 3" key="1">
    <citation type="journal article" date="2016" name="Mol. Biol. Evol.">
        <title>Comparative Genomics of Early-Diverging Mushroom-Forming Fungi Provides Insights into the Origins of Lignocellulose Decay Capabilities.</title>
        <authorList>
            <person name="Nagy L.G."/>
            <person name="Riley R."/>
            <person name="Tritt A."/>
            <person name="Adam C."/>
            <person name="Daum C."/>
            <person name="Floudas D."/>
            <person name="Sun H."/>
            <person name="Yadav J.S."/>
            <person name="Pangilinan J."/>
            <person name="Larsson K.H."/>
            <person name="Matsuura K."/>
            <person name="Barry K."/>
            <person name="Labutti K."/>
            <person name="Kuo R."/>
            <person name="Ohm R.A."/>
            <person name="Bhattacharya S.S."/>
            <person name="Shirouzu T."/>
            <person name="Yoshinaga Y."/>
            <person name="Martin F.M."/>
            <person name="Grigoriev I.V."/>
            <person name="Hibbett D.S."/>
        </authorList>
    </citation>
    <scope>NUCLEOTIDE SEQUENCE [LARGE SCALE GENOMIC DNA]</scope>
    <source>
        <strain evidence="2 3">HHB9708</strain>
    </source>
</reference>
<feature type="compositionally biased region" description="Basic residues" evidence="1">
    <location>
        <begin position="11"/>
        <end position="22"/>
    </location>
</feature>
<dbReference type="AlphaFoldDB" id="A0A164UT89"/>
<feature type="compositionally biased region" description="Basic and acidic residues" evidence="1">
    <location>
        <begin position="111"/>
        <end position="121"/>
    </location>
</feature>
<accession>A0A164UT89</accession>
<feature type="compositionally biased region" description="Low complexity" evidence="1">
    <location>
        <begin position="236"/>
        <end position="276"/>
    </location>
</feature>
<name>A0A164UT89_9AGAM</name>
<dbReference type="EMBL" id="KV419407">
    <property type="protein sequence ID" value="KZS93520.1"/>
    <property type="molecule type" value="Genomic_DNA"/>
</dbReference>
<protein>
    <submittedName>
        <fullName evidence="2">Uncharacterized protein</fullName>
    </submittedName>
</protein>
<evidence type="ECO:0000256" key="1">
    <source>
        <dbReference type="SAM" id="MobiDB-lite"/>
    </source>
</evidence>
<dbReference type="Proteomes" id="UP000076722">
    <property type="component" value="Unassembled WGS sequence"/>
</dbReference>
<keyword evidence="3" id="KW-1185">Reference proteome</keyword>
<proteinExistence type="predicted"/>
<gene>
    <name evidence="2" type="ORF">SISNIDRAFT_485766</name>
</gene>
<evidence type="ECO:0000313" key="2">
    <source>
        <dbReference type="EMBL" id="KZS93520.1"/>
    </source>
</evidence>